<dbReference type="Proteomes" id="UP001166286">
    <property type="component" value="Unassembled WGS sequence"/>
</dbReference>
<protein>
    <submittedName>
        <fullName evidence="2">Uncharacterized protein</fullName>
    </submittedName>
</protein>
<dbReference type="EMBL" id="JAFEKC020000015">
    <property type="protein sequence ID" value="KAK0510579.1"/>
    <property type="molecule type" value="Genomic_DNA"/>
</dbReference>
<name>A0AA39QYC6_9LECA</name>
<feature type="region of interest" description="Disordered" evidence="1">
    <location>
        <begin position="1"/>
        <end position="38"/>
    </location>
</feature>
<evidence type="ECO:0000313" key="3">
    <source>
        <dbReference type="Proteomes" id="UP001166286"/>
    </source>
</evidence>
<evidence type="ECO:0000256" key="1">
    <source>
        <dbReference type="SAM" id="MobiDB-lite"/>
    </source>
</evidence>
<comment type="caution">
    <text evidence="2">The sequence shown here is derived from an EMBL/GenBank/DDBJ whole genome shotgun (WGS) entry which is preliminary data.</text>
</comment>
<sequence length="351" mass="38694">MPSALSTYAYPANGSPPGPSKPPGTLSVSGMKADQPSTTDEVNVQVYLELWQQVLSNTMDLPDEDDEALVAGIVTQSDSRTTLLNHLRDLKIFEVNSSSHNMFSALQAAIDKQSWPFIPHIRETPLVQSEKFPHQPDVLLGCKIRSYALDQRKGTLKLLTLRGIVTIRILSDSVGSIGIDPNLQHTLNCISSGGHQKIIHEASFARRKGNGSNASQFLVFGLLYGSMSEMGFIFCKDPGEPRSGPTGHVTITYPSSMMDDTLSRKEYYKESKISESSDGFATSDSVQEPAIAKRFCCPYCSNNYASMSSLISHFLKSLKGIIPDLDKHPGEEIREFIRNSRKACFRSRPVD</sequence>
<gene>
    <name evidence="2" type="ORF">JMJ35_007011</name>
</gene>
<proteinExistence type="predicted"/>
<reference evidence="2" key="1">
    <citation type="submission" date="2023-03" db="EMBL/GenBank/DDBJ databases">
        <title>Complete genome of Cladonia borealis.</title>
        <authorList>
            <person name="Park H."/>
        </authorList>
    </citation>
    <scope>NUCLEOTIDE SEQUENCE</scope>
    <source>
        <strain evidence="2">ANT050790</strain>
    </source>
</reference>
<organism evidence="2 3">
    <name type="scientific">Cladonia borealis</name>
    <dbReference type="NCBI Taxonomy" id="184061"/>
    <lineage>
        <taxon>Eukaryota</taxon>
        <taxon>Fungi</taxon>
        <taxon>Dikarya</taxon>
        <taxon>Ascomycota</taxon>
        <taxon>Pezizomycotina</taxon>
        <taxon>Lecanoromycetes</taxon>
        <taxon>OSLEUM clade</taxon>
        <taxon>Lecanoromycetidae</taxon>
        <taxon>Lecanorales</taxon>
        <taxon>Lecanorineae</taxon>
        <taxon>Cladoniaceae</taxon>
        <taxon>Cladonia</taxon>
    </lineage>
</organism>
<accession>A0AA39QYC6</accession>
<dbReference type="AlphaFoldDB" id="A0AA39QYC6"/>
<keyword evidence="3" id="KW-1185">Reference proteome</keyword>
<evidence type="ECO:0000313" key="2">
    <source>
        <dbReference type="EMBL" id="KAK0510579.1"/>
    </source>
</evidence>